<feature type="compositionally biased region" description="Polar residues" evidence="2">
    <location>
        <begin position="77"/>
        <end position="93"/>
    </location>
</feature>
<feature type="domain" description="Zn(2)-C6 fungal-type" evidence="3">
    <location>
        <begin position="23"/>
        <end position="55"/>
    </location>
</feature>
<dbReference type="GO" id="GO:0008270">
    <property type="term" value="F:zinc ion binding"/>
    <property type="evidence" value="ECO:0007669"/>
    <property type="project" value="InterPro"/>
</dbReference>
<feature type="region of interest" description="Disordered" evidence="2">
    <location>
        <begin position="56"/>
        <end position="104"/>
    </location>
</feature>
<feature type="region of interest" description="Disordered" evidence="2">
    <location>
        <begin position="1"/>
        <end position="23"/>
    </location>
</feature>
<dbReference type="SUPFAM" id="SSF57701">
    <property type="entry name" value="Zn2/Cys6 DNA-binding domain"/>
    <property type="match status" value="1"/>
</dbReference>
<name>A0AAD7JQ79_9AGAR</name>
<dbReference type="Gene3D" id="4.10.240.10">
    <property type="entry name" value="Zn(2)-C6 fungal-type DNA-binding domain"/>
    <property type="match status" value="1"/>
</dbReference>
<dbReference type="EMBL" id="JARJLG010000025">
    <property type="protein sequence ID" value="KAJ7769576.1"/>
    <property type="molecule type" value="Genomic_DNA"/>
</dbReference>
<dbReference type="Proteomes" id="UP001215280">
    <property type="component" value="Unassembled WGS sequence"/>
</dbReference>
<evidence type="ECO:0000259" key="3">
    <source>
        <dbReference type="PROSITE" id="PS50048"/>
    </source>
</evidence>
<keyword evidence="5" id="KW-1185">Reference proteome</keyword>
<dbReference type="PANTHER" id="PTHR31668">
    <property type="entry name" value="GLUCOSE TRANSPORT TRANSCRIPTION REGULATOR RGT1-RELATED-RELATED"/>
    <property type="match status" value="1"/>
</dbReference>
<keyword evidence="1" id="KW-0539">Nucleus</keyword>
<dbReference type="InterPro" id="IPR050797">
    <property type="entry name" value="Carb_Metab_Trans_Reg"/>
</dbReference>
<dbReference type="PROSITE" id="PS00463">
    <property type="entry name" value="ZN2_CY6_FUNGAL_1"/>
    <property type="match status" value="1"/>
</dbReference>
<evidence type="ECO:0000256" key="2">
    <source>
        <dbReference type="SAM" id="MobiDB-lite"/>
    </source>
</evidence>
<gene>
    <name evidence="4" type="ORF">DFH07DRAFT_938206</name>
</gene>
<evidence type="ECO:0000313" key="5">
    <source>
        <dbReference type="Proteomes" id="UP001215280"/>
    </source>
</evidence>
<dbReference type="InterPro" id="IPR036864">
    <property type="entry name" value="Zn2-C6_fun-type_DNA-bd_sf"/>
</dbReference>
<organism evidence="4 5">
    <name type="scientific">Mycena maculata</name>
    <dbReference type="NCBI Taxonomy" id="230809"/>
    <lineage>
        <taxon>Eukaryota</taxon>
        <taxon>Fungi</taxon>
        <taxon>Dikarya</taxon>
        <taxon>Basidiomycota</taxon>
        <taxon>Agaricomycotina</taxon>
        <taxon>Agaricomycetes</taxon>
        <taxon>Agaricomycetidae</taxon>
        <taxon>Agaricales</taxon>
        <taxon>Marasmiineae</taxon>
        <taxon>Mycenaceae</taxon>
        <taxon>Mycena</taxon>
    </lineage>
</organism>
<evidence type="ECO:0000313" key="4">
    <source>
        <dbReference type="EMBL" id="KAJ7769576.1"/>
    </source>
</evidence>
<reference evidence="4" key="1">
    <citation type="submission" date="2023-03" db="EMBL/GenBank/DDBJ databases">
        <title>Massive genome expansion in bonnet fungi (Mycena s.s.) driven by repeated elements and novel gene families across ecological guilds.</title>
        <authorList>
            <consortium name="Lawrence Berkeley National Laboratory"/>
            <person name="Harder C.B."/>
            <person name="Miyauchi S."/>
            <person name="Viragh M."/>
            <person name="Kuo A."/>
            <person name="Thoen E."/>
            <person name="Andreopoulos B."/>
            <person name="Lu D."/>
            <person name="Skrede I."/>
            <person name="Drula E."/>
            <person name="Henrissat B."/>
            <person name="Morin E."/>
            <person name="Kohler A."/>
            <person name="Barry K."/>
            <person name="LaButti K."/>
            <person name="Morin E."/>
            <person name="Salamov A."/>
            <person name="Lipzen A."/>
            <person name="Mereny Z."/>
            <person name="Hegedus B."/>
            <person name="Baldrian P."/>
            <person name="Stursova M."/>
            <person name="Weitz H."/>
            <person name="Taylor A."/>
            <person name="Grigoriev I.V."/>
            <person name="Nagy L.G."/>
            <person name="Martin F."/>
            <person name="Kauserud H."/>
        </authorList>
    </citation>
    <scope>NUCLEOTIDE SEQUENCE</scope>
    <source>
        <strain evidence="4">CBHHK188m</strain>
    </source>
</reference>
<dbReference type="InterPro" id="IPR001138">
    <property type="entry name" value="Zn2Cys6_DnaBD"/>
</dbReference>
<evidence type="ECO:0000256" key="1">
    <source>
        <dbReference type="ARBA" id="ARBA00023242"/>
    </source>
</evidence>
<dbReference type="PROSITE" id="PS50048">
    <property type="entry name" value="ZN2_CY6_FUNGAL_2"/>
    <property type="match status" value="1"/>
</dbReference>
<protein>
    <recommendedName>
        <fullName evidence="3">Zn(2)-C6 fungal-type domain-containing protein</fullName>
    </recommendedName>
</protein>
<comment type="caution">
    <text evidence="4">The sequence shown here is derived from an EMBL/GenBank/DDBJ whole genome shotgun (WGS) entry which is preliminary data.</text>
</comment>
<feature type="compositionally biased region" description="Low complexity" evidence="2">
    <location>
        <begin position="94"/>
        <end position="104"/>
    </location>
</feature>
<dbReference type="CDD" id="cd00067">
    <property type="entry name" value="GAL4"/>
    <property type="match status" value="1"/>
</dbReference>
<proteinExistence type="predicted"/>
<sequence length="614" mass="67740">MPVTRSPNPRPSEETAKKKKPPACDSCKARRVLCHPTTDGTPCPRCIEKGTKCTTTPVVRGRPLKKQSGMKTPPYTSPSASGETEPSGSQSNTSSQYEEVVSSQYEEVASSSSNDFNPLFDLSPQLVHHLFECFSYLPQYSHPMFRRTVLGEALSSLSWQIHLLPTQLKVLAHCVVALSASISFDRAILGPGPQPASLTDRSVFTRRSDLRAYGIRRAPVYRALSAQTLRLASEAGITLEPSEDNAMSCFLMQFLENENQANSRPWACAYLSHVRAIAASWKEVHITHYHTAVWTGFLMTEVLESTLHRKPVLVSHNDQLLITGVEPLSLQSLFVSVQTTLQGPNTSPQKHVLFTILHPFLFHVTRLARQLSETITGDFARRHPLDETSATEFLSALTILHSIRSLVFDQSDLDSYPADPLFQSRHTRGAHVDLRTCAHMMTFASAKLVFALHSELSRRAALPMVASGRGVLTSQWAAERLDLLRRQAREMAGFAVEEVARAVRFLASLPHLTHLERGGLIASAQFCLDEGDAAGGVAPERAVAIEAISDALKLIGYSWELPQGLVERLDAYVDTHRGASPSFGDDSMFLNMFPPPMDNWMSMFTVPYGDGSAS</sequence>
<dbReference type="AlphaFoldDB" id="A0AAD7JQ79"/>
<dbReference type="GO" id="GO:0000981">
    <property type="term" value="F:DNA-binding transcription factor activity, RNA polymerase II-specific"/>
    <property type="evidence" value="ECO:0007669"/>
    <property type="project" value="InterPro"/>
</dbReference>
<accession>A0AAD7JQ79</accession>